<gene>
    <name evidence="2" type="ORF">G1H11_23820</name>
</gene>
<dbReference type="AlphaFoldDB" id="A0A6N9YTF9"/>
<proteinExistence type="predicted"/>
<sequence>MGASRTVGAAVAAAAAGAVTWALTRRWSDRPPRVGATWITPPVQTRQPEGRQELGEPDPFSEQPHAGHQSQPDRDDPLSAGWLRTNFHGETVSLVAGPAMAAGAAAGIALAPGLSRAARTAGVGSALAIAAVGLYDDLAGDSSSKGLRGHLSALRDGNLTSGAVKVGVIGVSGLAGAALVSDNPFDAVVGGAAVAGHANLLNLLDLRPGRAGKAALMHSPLVLRGPAAPVGAATLAALAATLPDDLGERTMLGDAGANTLGGLLGLAMVAREGRRARLAHLFVVTALTLASEKVSFTKVIENTPILRDLDQLGRRA</sequence>
<organism evidence="2 3">
    <name type="scientific">Phytoactinopolyspora alkaliphila</name>
    <dbReference type="NCBI Taxonomy" id="1783498"/>
    <lineage>
        <taxon>Bacteria</taxon>
        <taxon>Bacillati</taxon>
        <taxon>Actinomycetota</taxon>
        <taxon>Actinomycetes</taxon>
        <taxon>Jiangellales</taxon>
        <taxon>Jiangellaceae</taxon>
        <taxon>Phytoactinopolyspora</taxon>
    </lineage>
</organism>
<feature type="region of interest" description="Disordered" evidence="1">
    <location>
        <begin position="30"/>
        <end position="82"/>
    </location>
</feature>
<reference evidence="2 3" key="1">
    <citation type="submission" date="2020-02" db="EMBL/GenBank/DDBJ databases">
        <authorList>
            <person name="Li X.-J."/>
            <person name="Feng X.-M."/>
        </authorList>
    </citation>
    <scope>NUCLEOTIDE SEQUENCE [LARGE SCALE GENOMIC DNA]</scope>
    <source>
        <strain evidence="2 3">CGMCC 4.7225</strain>
    </source>
</reference>
<dbReference type="Proteomes" id="UP000469185">
    <property type="component" value="Unassembled WGS sequence"/>
</dbReference>
<evidence type="ECO:0008006" key="4">
    <source>
        <dbReference type="Google" id="ProtNLM"/>
    </source>
</evidence>
<accession>A0A6N9YTF9</accession>
<dbReference type="EMBL" id="JAAGOB010000019">
    <property type="protein sequence ID" value="NED98333.1"/>
    <property type="molecule type" value="Genomic_DNA"/>
</dbReference>
<evidence type="ECO:0000313" key="2">
    <source>
        <dbReference type="EMBL" id="NED98333.1"/>
    </source>
</evidence>
<name>A0A6N9YTF9_9ACTN</name>
<dbReference type="RefSeq" id="WP_163821127.1">
    <property type="nucleotide sequence ID" value="NZ_JAAGOB010000019.1"/>
</dbReference>
<evidence type="ECO:0000256" key="1">
    <source>
        <dbReference type="SAM" id="MobiDB-lite"/>
    </source>
</evidence>
<comment type="caution">
    <text evidence="2">The sequence shown here is derived from an EMBL/GenBank/DDBJ whole genome shotgun (WGS) entry which is preliminary data.</text>
</comment>
<protein>
    <recommendedName>
        <fullName evidence="4">Glycosyl transferase family 4</fullName>
    </recommendedName>
</protein>
<keyword evidence="3" id="KW-1185">Reference proteome</keyword>
<evidence type="ECO:0000313" key="3">
    <source>
        <dbReference type="Proteomes" id="UP000469185"/>
    </source>
</evidence>